<dbReference type="HOGENOM" id="CLU_1982234_0_0_1"/>
<keyword evidence="2" id="KW-1185">Reference proteome</keyword>
<sequence length="126" mass="14428">MLYYWQPNYSWASVLALFMKTNSANLWRHFNPDTAVVYNHMRSLIHVDIGGFIPAFLDIDSWISHNMISKNSIRKVGFTPLDNSEPETHKLSINSVLEPKFLSITTPIGQSGHTHPNLTTSWRLSD</sequence>
<reference evidence="1 2" key="1">
    <citation type="journal article" date="2011" name="PLoS Genet.">
        <title>Comparative genomic analysis of human fungal pathogens causing paracoccidioidomycosis.</title>
        <authorList>
            <person name="Desjardins C.A."/>
            <person name="Champion M.D."/>
            <person name="Holder J.W."/>
            <person name="Muszewska A."/>
            <person name="Goldberg J."/>
            <person name="Bailao A.M."/>
            <person name="Brigido M.M."/>
            <person name="Ferreira M.E."/>
            <person name="Garcia A.M."/>
            <person name="Grynberg M."/>
            <person name="Gujja S."/>
            <person name="Heiman D.I."/>
            <person name="Henn M.R."/>
            <person name="Kodira C.D."/>
            <person name="Leon-Narvaez H."/>
            <person name="Longo L.V."/>
            <person name="Ma L.J."/>
            <person name="Malavazi I."/>
            <person name="Matsuo A.L."/>
            <person name="Morais F.V."/>
            <person name="Pereira M."/>
            <person name="Rodriguez-Brito S."/>
            <person name="Sakthikumar S."/>
            <person name="Salem-Izacc S.M."/>
            <person name="Sykes S.M."/>
            <person name="Teixeira M.M."/>
            <person name="Vallejo M.C."/>
            <person name="Walter M.E."/>
            <person name="Yandava C."/>
            <person name="Young S."/>
            <person name="Zeng Q."/>
            <person name="Zucker J."/>
            <person name="Felipe M.S."/>
            <person name="Goldman G.H."/>
            <person name="Haas B.J."/>
            <person name="McEwen J.G."/>
            <person name="Nino-Vega G."/>
            <person name="Puccia R."/>
            <person name="San-Blas G."/>
            <person name="Soares C.M."/>
            <person name="Birren B.W."/>
            <person name="Cuomo C.A."/>
        </authorList>
    </citation>
    <scope>NUCLEOTIDE SEQUENCE [LARGE SCALE GENOMIC DNA]</scope>
    <source>
        <strain evidence="2">ATCC MYA-826 / Pb01</strain>
    </source>
</reference>
<organism evidence="1 2">
    <name type="scientific">Paracoccidioides lutzii (strain ATCC MYA-826 / Pb01)</name>
    <name type="common">Paracoccidioides brasiliensis</name>
    <dbReference type="NCBI Taxonomy" id="502779"/>
    <lineage>
        <taxon>Eukaryota</taxon>
        <taxon>Fungi</taxon>
        <taxon>Dikarya</taxon>
        <taxon>Ascomycota</taxon>
        <taxon>Pezizomycotina</taxon>
        <taxon>Eurotiomycetes</taxon>
        <taxon>Eurotiomycetidae</taxon>
        <taxon>Onygenales</taxon>
        <taxon>Ajellomycetaceae</taxon>
        <taxon>Paracoccidioides</taxon>
    </lineage>
</organism>
<name>C1H4W6_PARBA</name>
<proteinExistence type="predicted"/>
<gene>
    <name evidence="1" type="ORF">PAAG_05807</name>
</gene>
<evidence type="ECO:0000313" key="2">
    <source>
        <dbReference type="Proteomes" id="UP000002059"/>
    </source>
</evidence>
<dbReference type="eggNOG" id="ENOG502STUU">
    <property type="taxonomic scope" value="Eukaryota"/>
</dbReference>
<dbReference type="EMBL" id="KN294006">
    <property type="protein sequence ID" value="EEH34760.2"/>
    <property type="molecule type" value="Genomic_DNA"/>
</dbReference>
<dbReference type="KEGG" id="pbl:PAAG_05807"/>
<dbReference type="Proteomes" id="UP000002059">
    <property type="component" value="Partially assembled WGS sequence"/>
</dbReference>
<protein>
    <submittedName>
        <fullName evidence="1">Uncharacterized protein</fullName>
    </submittedName>
</protein>
<dbReference type="VEuPathDB" id="FungiDB:PAAG_05807"/>
<accession>C1H4W6</accession>
<evidence type="ECO:0000313" key="1">
    <source>
        <dbReference type="EMBL" id="EEH34760.2"/>
    </source>
</evidence>
<dbReference type="GeneID" id="9095730"/>
<dbReference type="AlphaFoldDB" id="C1H4W6"/>
<dbReference type="RefSeq" id="XP_002792524.2">
    <property type="nucleotide sequence ID" value="XM_002792478.2"/>
</dbReference>